<accession>A0AAV6KU77</accession>
<keyword evidence="3" id="KW-1185">Reference proteome</keyword>
<dbReference type="AlphaFoldDB" id="A0AAV6KU77"/>
<organism evidence="2 3">
    <name type="scientific">Rhododendron griersonianum</name>
    <dbReference type="NCBI Taxonomy" id="479676"/>
    <lineage>
        <taxon>Eukaryota</taxon>
        <taxon>Viridiplantae</taxon>
        <taxon>Streptophyta</taxon>
        <taxon>Embryophyta</taxon>
        <taxon>Tracheophyta</taxon>
        <taxon>Spermatophyta</taxon>
        <taxon>Magnoliopsida</taxon>
        <taxon>eudicotyledons</taxon>
        <taxon>Gunneridae</taxon>
        <taxon>Pentapetalae</taxon>
        <taxon>asterids</taxon>
        <taxon>Ericales</taxon>
        <taxon>Ericaceae</taxon>
        <taxon>Ericoideae</taxon>
        <taxon>Rhodoreae</taxon>
        <taxon>Rhododendron</taxon>
    </lineage>
</organism>
<name>A0AAV6KU77_9ERIC</name>
<evidence type="ECO:0000313" key="3">
    <source>
        <dbReference type="Proteomes" id="UP000823749"/>
    </source>
</evidence>
<dbReference type="EMBL" id="JACTNZ010000003">
    <property type="protein sequence ID" value="KAG5556183.1"/>
    <property type="molecule type" value="Genomic_DNA"/>
</dbReference>
<protein>
    <submittedName>
        <fullName evidence="2">Uncharacterized protein</fullName>
    </submittedName>
</protein>
<reference evidence="2" key="1">
    <citation type="submission" date="2020-08" db="EMBL/GenBank/DDBJ databases">
        <title>Plant Genome Project.</title>
        <authorList>
            <person name="Zhang R.-G."/>
        </authorList>
    </citation>
    <scope>NUCLEOTIDE SEQUENCE</scope>
    <source>
        <strain evidence="2">WSP0</strain>
        <tissue evidence="2">Leaf</tissue>
    </source>
</reference>
<comment type="caution">
    <text evidence="2">The sequence shown here is derived from an EMBL/GenBank/DDBJ whole genome shotgun (WGS) entry which is preliminary data.</text>
</comment>
<feature type="region of interest" description="Disordered" evidence="1">
    <location>
        <begin position="37"/>
        <end position="58"/>
    </location>
</feature>
<evidence type="ECO:0000256" key="1">
    <source>
        <dbReference type="SAM" id="MobiDB-lite"/>
    </source>
</evidence>
<sequence>MVDYLMKNTNEPDILENDDRCAWLLRRLTHSEFYGVPEKSESNANHHNKGGTGDIENPATTNCCISGLAITTHNFFSFLF</sequence>
<gene>
    <name evidence="2" type="ORF">RHGRI_006716</name>
</gene>
<evidence type="ECO:0000313" key="2">
    <source>
        <dbReference type="EMBL" id="KAG5556183.1"/>
    </source>
</evidence>
<dbReference type="Proteomes" id="UP000823749">
    <property type="component" value="Chromosome 3"/>
</dbReference>
<proteinExistence type="predicted"/>